<accession>A0ABS8W0H9</accession>
<reference evidence="1 2" key="1">
    <citation type="journal article" date="2021" name="BMC Genomics">
        <title>Datura genome reveals duplications of psychoactive alkaloid biosynthetic genes and high mutation rate following tissue culture.</title>
        <authorList>
            <person name="Rajewski A."/>
            <person name="Carter-House D."/>
            <person name="Stajich J."/>
            <person name="Litt A."/>
        </authorList>
    </citation>
    <scope>NUCLEOTIDE SEQUENCE [LARGE SCALE GENOMIC DNA]</scope>
    <source>
        <strain evidence="1">AR-01</strain>
    </source>
</reference>
<keyword evidence="2" id="KW-1185">Reference proteome</keyword>
<comment type="caution">
    <text evidence="1">The sequence shown here is derived from an EMBL/GenBank/DDBJ whole genome shotgun (WGS) entry which is preliminary data.</text>
</comment>
<protein>
    <submittedName>
        <fullName evidence="1">Uncharacterized protein</fullName>
    </submittedName>
</protein>
<name>A0ABS8W0H9_DATST</name>
<evidence type="ECO:0000313" key="2">
    <source>
        <dbReference type="Proteomes" id="UP000823775"/>
    </source>
</evidence>
<evidence type="ECO:0000313" key="1">
    <source>
        <dbReference type="EMBL" id="MCE2055672.1"/>
    </source>
</evidence>
<gene>
    <name evidence="1" type="ORF">HAX54_043167</name>
</gene>
<sequence>MDVEKVLDKSFDSGSTIFRKDGLGFMRINSLARLETKIIQPLGDNIDRFVIRLGDEGEASTARFALQEKEGLLFRDKAKEDFIEGFKDRVSPKHLMAKIKNRFTHYIPVG</sequence>
<proteinExistence type="predicted"/>
<dbReference type="EMBL" id="JACEIK010006430">
    <property type="protein sequence ID" value="MCE2055672.1"/>
    <property type="molecule type" value="Genomic_DNA"/>
</dbReference>
<organism evidence="1 2">
    <name type="scientific">Datura stramonium</name>
    <name type="common">Jimsonweed</name>
    <name type="synonym">Common thornapple</name>
    <dbReference type="NCBI Taxonomy" id="4076"/>
    <lineage>
        <taxon>Eukaryota</taxon>
        <taxon>Viridiplantae</taxon>
        <taxon>Streptophyta</taxon>
        <taxon>Embryophyta</taxon>
        <taxon>Tracheophyta</taxon>
        <taxon>Spermatophyta</taxon>
        <taxon>Magnoliopsida</taxon>
        <taxon>eudicotyledons</taxon>
        <taxon>Gunneridae</taxon>
        <taxon>Pentapetalae</taxon>
        <taxon>asterids</taxon>
        <taxon>lamiids</taxon>
        <taxon>Solanales</taxon>
        <taxon>Solanaceae</taxon>
        <taxon>Solanoideae</taxon>
        <taxon>Datureae</taxon>
        <taxon>Datura</taxon>
    </lineage>
</organism>
<dbReference type="Proteomes" id="UP000823775">
    <property type="component" value="Unassembled WGS sequence"/>
</dbReference>